<dbReference type="EMBL" id="CM008967">
    <property type="protein sequence ID" value="PNW82531.1"/>
    <property type="molecule type" value="Genomic_DNA"/>
</dbReference>
<accession>A8J242</accession>
<feature type="compositionally biased region" description="Low complexity" evidence="2">
    <location>
        <begin position="771"/>
        <end position="784"/>
    </location>
</feature>
<proteinExistence type="predicted"/>
<dbReference type="KEGG" id="cre:CHLRE_06g282700v5"/>
<dbReference type="InParanoid" id="A8J242"/>
<dbReference type="RefSeq" id="XP_001695454.1">
    <property type="nucleotide sequence ID" value="XM_001695402.3"/>
</dbReference>
<keyword evidence="4" id="KW-1185">Reference proteome</keyword>
<dbReference type="Gramene" id="PNW82531">
    <property type="protein sequence ID" value="PNW82531"/>
    <property type="gene ID" value="CHLRE_06g282700v5"/>
</dbReference>
<evidence type="ECO:0000313" key="3">
    <source>
        <dbReference type="EMBL" id="PNW82531.1"/>
    </source>
</evidence>
<protein>
    <recommendedName>
        <fullName evidence="5">BTB domain-containing protein</fullName>
    </recommendedName>
</protein>
<evidence type="ECO:0008006" key="5">
    <source>
        <dbReference type="Google" id="ProtNLM"/>
    </source>
</evidence>
<feature type="region of interest" description="Disordered" evidence="2">
    <location>
        <begin position="747"/>
        <end position="803"/>
    </location>
</feature>
<dbReference type="STRING" id="3055.A8J242"/>
<feature type="compositionally biased region" description="Low complexity" evidence="2">
    <location>
        <begin position="749"/>
        <end position="764"/>
    </location>
</feature>
<organism evidence="3 4">
    <name type="scientific">Chlamydomonas reinhardtii</name>
    <name type="common">Chlamydomonas smithii</name>
    <dbReference type="NCBI Taxonomy" id="3055"/>
    <lineage>
        <taxon>Eukaryota</taxon>
        <taxon>Viridiplantae</taxon>
        <taxon>Chlorophyta</taxon>
        <taxon>core chlorophytes</taxon>
        <taxon>Chlorophyceae</taxon>
        <taxon>CS clade</taxon>
        <taxon>Chlamydomonadales</taxon>
        <taxon>Chlamydomonadaceae</taxon>
        <taxon>Chlamydomonas</taxon>
    </lineage>
</organism>
<feature type="compositionally biased region" description="Basic and acidic residues" evidence="2">
    <location>
        <begin position="422"/>
        <end position="432"/>
    </location>
</feature>
<feature type="compositionally biased region" description="Low complexity" evidence="2">
    <location>
        <begin position="687"/>
        <end position="704"/>
    </location>
</feature>
<name>A8J242_CHLRE</name>
<feature type="region of interest" description="Disordered" evidence="2">
    <location>
        <begin position="404"/>
        <end position="432"/>
    </location>
</feature>
<dbReference type="Proteomes" id="UP000006906">
    <property type="component" value="Chromosome 6"/>
</dbReference>
<feature type="compositionally biased region" description="Acidic residues" evidence="2">
    <location>
        <begin position="635"/>
        <end position="686"/>
    </location>
</feature>
<dbReference type="HOGENOM" id="CLU_017722_0_0_1"/>
<feature type="compositionally biased region" description="Acidic residues" evidence="2">
    <location>
        <begin position="405"/>
        <end position="421"/>
    </location>
</feature>
<feature type="region of interest" description="Disordered" evidence="2">
    <location>
        <begin position="48"/>
        <end position="70"/>
    </location>
</feature>
<feature type="region of interest" description="Disordered" evidence="2">
    <location>
        <begin position="632"/>
        <end position="716"/>
    </location>
</feature>
<dbReference type="AlphaFoldDB" id="A8J242"/>
<evidence type="ECO:0000256" key="2">
    <source>
        <dbReference type="SAM" id="MobiDB-lite"/>
    </source>
</evidence>
<feature type="coiled-coil region" evidence="1">
    <location>
        <begin position="805"/>
        <end position="832"/>
    </location>
</feature>
<sequence>MAPTASTATQANQQPCVPPSFSEYAASVYGSEEAADCRLRFYVSQAHTEQEQSGQADPGAGSSGTATAAQLQQPSRTFVGEPLPAHSLILRGTSLRLRALLSRWTDEDDQPRSGGSLPELHVLLDAAEDLGPASEVVRFCYTGQLTELDFHALLLVRRQASYLQVLNCAAACDAAMQALARFMAAQPGSEAVVAAFGDHSLFPDPELEPGFRPVQQALTSALLAHFGCAFSIMSSWARLQQWMQLPEVAVAWALASEELQTDEESSVLLLVLWWLHWQQHEAGALGWEEAGAAGRRLTQHVRLGCLSRPFLLVLLPQLEWLQLTPGQYAAVLALGTASGGAERACTSWSLGIRSGVKQPAGGMATWFAGPRKQSEAASRPLKCVRRFPSHVIRNLARLVRHEGVGEEEEDVNDVEDANDSEGTDKNAKYWESDSPWRHDSGYPLWGAAQPRGEDLMTWASPWAGGGIYQGGFFWLPELAWRLWPGSEEPQALQLCLAAHEALPISLRDRMRRHAFASVEATLTVPTAISSSQRHPGYVGRLVAGVPVPVRSWWSHDFRHAAKAVVALELPLDGGSAARLGSWARYMTFVDGSSVLSCEVELAPRPEPGTVAEPVSESEFCALVLGGVEVPRVELGPEDGAPEEEEWDWEQATTEDEEDSELESEEESEEEEEESDEEESEWEEEEAGQAVEEVAQGVEQEAAQEVVERGVEGQEAGSGLAIAAAAGEAAQGDGLEAGNTADLAASVQPAAAGEAEGGDRAAAAGSGNGQLASGSAGARRGATTGEEAEQEEEDEGLEEGPDKAIYSELLRRHLELLRRHEELRRAEREYEAE</sequence>
<evidence type="ECO:0000256" key="1">
    <source>
        <dbReference type="SAM" id="Coils"/>
    </source>
</evidence>
<dbReference type="GeneID" id="5720948"/>
<feature type="compositionally biased region" description="Low complexity" evidence="2">
    <location>
        <begin position="59"/>
        <end position="69"/>
    </location>
</feature>
<evidence type="ECO:0000313" key="4">
    <source>
        <dbReference type="Proteomes" id="UP000006906"/>
    </source>
</evidence>
<feature type="compositionally biased region" description="Acidic residues" evidence="2">
    <location>
        <begin position="785"/>
        <end position="798"/>
    </location>
</feature>
<dbReference type="PANTHER" id="PTHR24410">
    <property type="entry name" value="HL07962P-RELATED"/>
    <property type="match status" value="1"/>
</dbReference>
<gene>
    <name evidence="3" type="ORF">CHLRE_06g282700v5</name>
</gene>
<dbReference type="PaxDb" id="3055-EDP01712"/>
<dbReference type="PANTHER" id="PTHR24410:SF23">
    <property type="entry name" value="BTB DOMAIN-CONTAINING PROTEIN-RELATED"/>
    <property type="match status" value="1"/>
</dbReference>
<keyword evidence="1" id="KW-0175">Coiled coil</keyword>
<dbReference type="OrthoDB" id="543505at2759"/>
<dbReference type="InterPro" id="IPR051481">
    <property type="entry name" value="BTB-POZ/Galectin-3-binding"/>
</dbReference>
<reference evidence="3 4" key="1">
    <citation type="journal article" date="2007" name="Science">
        <title>The Chlamydomonas genome reveals the evolution of key animal and plant functions.</title>
        <authorList>
            <person name="Merchant S.S."/>
            <person name="Prochnik S.E."/>
            <person name="Vallon O."/>
            <person name="Harris E.H."/>
            <person name="Karpowicz S.J."/>
            <person name="Witman G.B."/>
            <person name="Terry A."/>
            <person name="Salamov A."/>
            <person name="Fritz-Laylin L.K."/>
            <person name="Marechal-Drouard L."/>
            <person name="Marshall W.F."/>
            <person name="Qu L.H."/>
            <person name="Nelson D.R."/>
            <person name="Sanderfoot A.A."/>
            <person name="Spalding M.H."/>
            <person name="Kapitonov V.V."/>
            <person name="Ren Q."/>
            <person name="Ferris P."/>
            <person name="Lindquist E."/>
            <person name="Shapiro H."/>
            <person name="Lucas S.M."/>
            <person name="Grimwood J."/>
            <person name="Schmutz J."/>
            <person name="Cardol P."/>
            <person name="Cerutti H."/>
            <person name="Chanfreau G."/>
            <person name="Chen C.L."/>
            <person name="Cognat V."/>
            <person name="Croft M.T."/>
            <person name="Dent R."/>
            <person name="Dutcher S."/>
            <person name="Fernandez E."/>
            <person name="Fukuzawa H."/>
            <person name="Gonzalez-Ballester D."/>
            <person name="Gonzalez-Halphen D."/>
            <person name="Hallmann A."/>
            <person name="Hanikenne M."/>
            <person name="Hippler M."/>
            <person name="Inwood W."/>
            <person name="Jabbari K."/>
            <person name="Kalanon M."/>
            <person name="Kuras R."/>
            <person name="Lefebvre P.A."/>
            <person name="Lemaire S.D."/>
            <person name="Lobanov A.V."/>
            <person name="Lohr M."/>
            <person name="Manuell A."/>
            <person name="Meier I."/>
            <person name="Mets L."/>
            <person name="Mittag M."/>
            <person name="Mittelmeier T."/>
            <person name="Moroney J.V."/>
            <person name="Moseley J."/>
            <person name="Napoli C."/>
            <person name="Nedelcu A.M."/>
            <person name="Niyogi K."/>
            <person name="Novoselov S.V."/>
            <person name="Paulsen I.T."/>
            <person name="Pazour G."/>
            <person name="Purton S."/>
            <person name="Ral J.P."/>
            <person name="Riano-Pachon D.M."/>
            <person name="Riekhof W."/>
            <person name="Rymarquis L."/>
            <person name="Schroda M."/>
            <person name="Stern D."/>
            <person name="Umen J."/>
            <person name="Willows R."/>
            <person name="Wilson N."/>
            <person name="Zimmer S.L."/>
            <person name="Allmer J."/>
            <person name="Balk J."/>
            <person name="Bisova K."/>
            <person name="Chen C.J."/>
            <person name="Elias M."/>
            <person name="Gendler K."/>
            <person name="Hauser C."/>
            <person name="Lamb M.R."/>
            <person name="Ledford H."/>
            <person name="Long J.C."/>
            <person name="Minagawa J."/>
            <person name="Page M.D."/>
            <person name="Pan J."/>
            <person name="Pootakham W."/>
            <person name="Roje S."/>
            <person name="Rose A."/>
            <person name="Stahlberg E."/>
            <person name="Terauchi A.M."/>
            <person name="Yang P."/>
            <person name="Ball S."/>
            <person name="Bowler C."/>
            <person name="Dieckmann C.L."/>
            <person name="Gladyshev V.N."/>
            <person name="Green P."/>
            <person name="Jorgensen R."/>
            <person name="Mayfield S."/>
            <person name="Mueller-Roeber B."/>
            <person name="Rajamani S."/>
            <person name="Sayre R.T."/>
            <person name="Brokstein P."/>
            <person name="Dubchak I."/>
            <person name="Goodstein D."/>
            <person name="Hornick L."/>
            <person name="Huang Y.W."/>
            <person name="Jhaveri J."/>
            <person name="Luo Y."/>
            <person name="Martinez D."/>
            <person name="Ngau W.C."/>
            <person name="Otillar B."/>
            <person name="Poliakov A."/>
            <person name="Porter A."/>
            <person name="Szajkowski L."/>
            <person name="Werner G."/>
            <person name="Zhou K."/>
            <person name="Grigoriev I.V."/>
            <person name="Rokhsar D.S."/>
            <person name="Grossman A.R."/>
        </authorList>
    </citation>
    <scope>NUCLEOTIDE SEQUENCE [LARGE SCALE GENOMIC DNA]</scope>
    <source>
        <strain evidence="4">CC-503</strain>
    </source>
</reference>